<accession>A0ABX0I6B9</accession>
<evidence type="ECO:0000259" key="1">
    <source>
        <dbReference type="PROSITE" id="PS50995"/>
    </source>
</evidence>
<proteinExistence type="predicted"/>
<dbReference type="Pfam" id="PF01047">
    <property type="entry name" value="MarR"/>
    <property type="match status" value="1"/>
</dbReference>
<dbReference type="InterPro" id="IPR036390">
    <property type="entry name" value="WH_DNA-bd_sf"/>
</dbReference>
<keyword evidence="3" id="KW-1185">Reference proteome</keyword>
<dbReference type="SMART" id="SM00347">
    <property type="entry name" value="HTH_MARR"/>
    <property type="match status" value="1"/>
</dbReference>
<sequence>MKIEEEIKSTVELSLAKKVILNLSFTRNIVGDKFLEILKPYDLSGEQYNVLRILRGQKGKPANMSVIQERMISKNSNTTRLVDKLVLKEFVIRKVCPSNKRKMEITITDKGLEILNTLDPIIIEHENSLASNLTIEELEQLNNLLEKYRN</sequence>
<organism evidence="2 3">
    <name type="scientific">Flavobacterium difficile</name>
    <dbReference type="NCBI Taxonomy" id="2709659"/>
    <lineage>
        <taxon>Bacteria</taxon>
        <taxon>Pseudomonadati</taxon>
        <taxon>Bacteroidota</taxon>
        <taxon>Flavobacteriia</taxon>
        <taxon>Flavobacteriales</taxon>
        <taxon>Flavobacteriaceae</taxon>
        <taxon>Flavobacterium</taxon>
    </lineage>
</organism>
<dbReference type="Proteomes" id="UP000800984">
    <property type="component" value="Unassembled WGS sequence"/>
</dbReference>
<dbReference type="InterPro" id="IPR000835">
    <property type="entry name" value="HTH_MarR-typ"/>
</dbReference>
<gene>
    <name evidence="2" type="ORF">G4D72_05960</name>
</gene>
<dbReference type="RefSeq" id="WP_166076714.1">
    <property type="nucleotide sequence ID" value="NZ_JAAJBT010000002.1"/>
</dbReference>
<name>A0ABX0I6B9_9FLAO</name>
<evidence type="ECO:0000313" key="2">
    <source>
        <dbReference type="EMBL" id="NHM01655.1"/>
    </source>
</evidence>
<dbReference type="Gene3D" id="1.10.10.10">
    <property type="entry name" value="Winged helix-like DNA-binding domain superfamily/Winged helix DNA-binding domain"/>
    <property type="match status" value="1"/>
</dbReference>
<dbReference type="SUPFAM" id="SSF46785">
    <property type="entry name" value="Winged helix' DNA-binding domain"/>
    <property type="match status" value="1"/>
</dbReference>
<dbReference type="InterPro" id="IPR036388">
    <property type="entry name" value="WH-like_DNA-bd_sf"/>
</dbReference>
<evidence type="ECO:0000313" key="3">
    <source>
        <dbReference type="Proteomes" id="UP000800984"/>
    </source>
</evidence>
<comment type="caution">
    <text evidence="2">The sequence shown here is derived from an EMBL/GenBank/DDBJ whole genome shotgun (WGS) entry which is preliminary data.</text>
</comment>
<dbReference type="PANTHER" id="PTHR33164:SF43">
    <property type="entry name" value="HTH-TYPE TRANSCRIPTIONAL REPRESSOR YETL"/>
    <property type="match status" value="1"/>
</dbReference>
<dbReference type="EMBL" id="JAAJBT010000002">
    <property type="protein sequence ID" value="NHM01655.1"/>
    <property type="molecule type" value="Genomic_DNA"/>
</dbReference>
<dbReference type="PANTHER" id="PTHR33164">
    <property type="entry name" value="TRANSCRIPTIONAL REGULATOR, MARR FAMILY"/>
    <property type="match status" value="1"/>
</dbReference>
<dbReference type="PROSITE" id="PS50995">
    <property type="entry name" value="HTH_MARR_2"/>
    <property type="match status" value="1"/>
</dbReference>
<feature type="domain" description="HTH marR-type" evidence="1">
    <location>
        <begin position="1"/>
        <end position="150"/>
    </location>
</feature>
<dbReference type="InterPro" id="IPR039422">
    <property type="entry name" value="MarR/SlyA-like"/>
</dbReference>
<dbReference type="PRINTS" id="PR00598">
    <property type="entry name" value="HTHMARR"/>
</dbReference>
<protein>
    <submittedName>
        <fullName evidence="2">MarR family transcriptional regulator</fullName>
    </submittedName>
</protein>
<reference evidence="2 3" key="1">
    <citation type="submission" date="2020-02" db="EMBL/GenBank/DDBJ databases">
        <authorList>
            <person name="Chen W.-M."/>
        </authorList>
    </citation>
    <scope>NUCLEOTIDE SEQUENCE [LARGE SCALE GENOMIC DNA]</scope>
    <source>
        <strain evidence="2 3">KDG-16</strain>
    </source>
</reference>